<evidence type="ECO:0000313" key="3">
    <source>
        <dbReference type="Proteomes" id="UP000187406"/>
    </source>
</evidence>
<dbReference type="InterPro" id="IPR013087">
    <property type="entry name" value="Znf_C2H2_type"/>
</dbReference>
<dbReference type="GO" id="GO:0005849">
    <property type="term" value="C:mRNA cleavage factor complex"/>
    <property type="evidence" value="ECO:0007669"/>
    <property type="project" value="TreeGrafter"/>
</dbReference>
<dbReference type="OrthoDB" id="2129491at2759"/>
<reference evidence="3" key="1">
    <citation type="submission" date="2016-04" db="EMBL/GenBank/DDBJ databases">
        <title>Cephalotus genome sequencing.</title>
        <authorList>
            <person name="Fukushima K."/>
            <person name="Hasebe M."/>
            <person name="Fang X."/>
        </authorList>
    </citation>
    <scope>NUCLEOTIDE SEQUENCE [LARGE SCALE GENOMIC DNA]</scope>
    <source>
        <strain evidence="3">cv. St1</strain>
    </source>
</reference>
<dbReference type="PANTHER" id="PTHR15921">
    <property type="entry name" value="PRE-MRNA CLEAVAGE COMPLEX II"/>
    <property type="match status" value="1"/>
</dbReference>
<dbReference type="InterPro" id="IPR045154">
    <property type="entry name" value="PCF11-like"/>
</dbReference>
<name>A0A1Q3DBW4_CEPFO</name>
<dbReference type="GO" id="GO:0003729">
    <property type="term" value="F:mRNA binding"/>
    <property type="evidence" value="ECO:0007669"/>
    <property type="project" value="InterPro"/>
</dbReference>
<dbReference type="PANTHER" id="PTHR15921:SF11">
    <property type="entry name" value="POLYADENYLATION AND CLEAVAGE FACTOR HOMOLOG 1-RELATED"/>
    <property type="match status" value="1"/>
</dbReference>
<feature type="non-terminal residue" evidence="2">
    <location>
        <position position="1"/>
    </location>
</feature>
<dbReference type="InterPro" id="IPR057242">
    <property type="entry name" value="PCFS4-like"/>
</dbReference>
<gene>
    <name evidence="2" type="ORF">CFOL_v3_33362</name>
</gene>
<dbReference type="PROSITE" id="PS00028">
    <property type="entry name" value="ZINC_FINGER_C2H2_1"/>
    <property type="match status" value="1"/>
</dbReference>
<evidence type="ECO:0000259" key="1">
    <source>
        <dbReference type="PROSITE" id="PS00028"/>
    </source>
</evidence>
<dbReference type="GO" id="GO:0006369">
    <property type="term" value="P:termination of RNA polymerase II transcription"/>
    <property type="evidence" value="ECO:0007669"/>
    <property type="project" value="InterPro"/>
</dbReference>
<feature type="domain" description="C2H2-type" evidence="1">
    <location>
        <begin position="29"/>
        <end position="49"/>
    </location>
</feature>
<accession>A0A1Q3DBW4</accession>
<dbReference type="GO" id="GO:0005737">
    <property type="term" value="C:cytoplasm"/>
    <property type="evidence" value="ECO:0007669"/>
    <property type="project" value="TreeGrafter"/>
</dbReference>
<dbReference type="GO" id="GO:0031124">
    <property type="term" value="P:mRNA 3'-end processing"/>
    <property type="evidence" value="ECO:0007669"/>
    <property type="project" value="InterPro"/>
</dbReference>
<protein>
    <recommendedName>
        <fullName evidence="1">C2H2-type domain-containing protein</fullName>
    </recommendedName>
</protein>
<dbReference type="GO" id="GO:0000993">
    <property type="term" value="F:RNA polymerase II complex binding"/>
    <property type="evidence" value="ECO:0007669"/>
    <property type="project" value="InterPro"/>
</dbReference>
<dbReference type="Pfam" id="PF23228">
    <property type="entry name" value="zf_PCFS4"/>
    <property type="match status" value="1"/>
</dbReference>
<dbReference type="AlphaFoldDB" id="A0A1Q3DBW4"/>
<dbReference type="STRING" id="3775.A0A1Q3DBW4"/>
<feature type="non-terminal residue" evidence="2">
    <location>
        <position position="146"/>
    </location>
</feature>
<proteinExistence type="predicted"/>
<comment type="caution">
    <text evidence="2">The sequence shown here is derived from an EMBL/GenBank/DDBJ whole genome shotgun (WGS) entry which is preliminary data.</text>
</comment>
<dbReference type="InParanoid" id="A0A1Q3DBW4"/>
<sequence>IGIEFDAAKLKVRHESLINALYTDLPRQCASCALRFKTQEEHSKHMDWHVARNRMIRNQKKQGQIMPRNWFASTSMWLIGAEALATEGVPMFFTNEKEEAAVEESLGVIADENQKICALCGEPFEDFFSDEVDDWMYKGSVYLNAN</sequence>
<keyword evidence="3" id="KW-1185">Reference proteome</keyword>
<dbReference type="Proteomes" id="UP000187406">
    <property type="component" value="Unassembled WGS sequence"/>
</dbReference>
<organism evidence="2 3">
    <name type="scientific">Cephalotus follicularis</name>
    <name type="common">Albany pitcher plant</name>
    <dbReference type="NCBI Taxonomy" id="3775"/>
    <lineage>
        <taxon>Eukaryota</taxon>
        <taxon>Viridiplantae</taxon>
        <taxon>Streptophyta</taxon>
        <taxon>Embryophyta</taxon>
        <taxon>Tracheophyta</taxon>
        <taxon>Spermatophyta</taxon>
        <taxon>Magnoliopsida</taxon>
        <taxon>eudicotyledons</taxon>
        <taxon>Gunneridae</taxon>
        <taxon>Pentapetalae</taxon>
        <taxon>rosids</taxon>
        <taxon>fabids</taxon>
        <taxon>Oxalidales</taxon>
        <taxon>Cephalotaceae</taxon>
        <taxon>Cephalotus</taxon>
    </lineage>
</organism>
<dbReference type="EMBL" id="BDDD01005850">
    <property type="protein sequence ID" value="GAV89951.1"/>
    <property type="molecule type" value="Genomic_DNA"/>
</dbReference>
<evidence type="ECO:0000313" key="2">
    <source>
        <dbReference type="EMBL" id="GAV89951.1"/>
    </source>
</evidence>